<feature type="transmembrane region" description="Helical" evidence="1">
    <location>
        <begin position="85"/>
        <end position="101"/>
    </location>
</feature>
<feature type="transmembrane region" description="Helical" evidence="1">
    <location>
        <begin position="262"/>
        <end position="282"/>
    </location>
</feature>
<feature type="transmembrane region" description="Helical" evidence="1">
    <location>
        <begin position="196"/>
        <end position="217"/>
    </location>
</feature>
<organism evidence="2">
    <name type="scientific">Vibrio sp. HB236076</name>
    <dbReference type="NCBI Taxonomy" id="3232307"/>
    <lineage>
        <taxon>Bacteria</taxon>
        <taxon>Pseudomonadati</taxon>
        <taxon>Pseudomonadota</taxon>
        <taxon>Gammaproteobacteria</taxon>
        <taxon>Vibrionales</taxon>
        <taxon>Vibrionaceae</taxon>
        <taxon>Vibrio</taxon>
    </lineage>
</organism>
<accession>A0AB39HH66</accession>
<evidence type="ECO:0000313" key="2">
    <source>
        <dbReference type="EMBL" id="XDK25641.1"/>
    </source>
</evidence>
<feature type="transmembrane region" description="Helical" evidence="1">
    <location>
        <begin position="131"/>
        <end position="149"/>
    </location>
</feature>
<keyword evidence="1" id="KW-0472">Membrane</keyword>
<feature type="transmembrane region" description="Helical" evidence="1">
    <location>
        <begin position="156"/>
        <end position="176"/>
    </location>
</feature>
<keyword evidence="1" id="KW-1133">Transmembrane helix</keyword>
<protein>
    <submittedName>
        <fullName evidence="2">GtrA family protein</fullName>
    </submittedName>
</protein>
<feature type="transmembrane region" description="Helical" evidence="1">
    <location>
        <begin position="24"/>
        <end position="45"/>
    </location>
</feature>
<evidence type="ECO:0000256" key="1">
    <source>
        <dbReference type="SAM" id="Phobius"/>
    </source>
</evidence>
<name>A0AB39HH66_9VIBR</name>
<dbReference type="KEGG" id="vih:AB0763_03055"/>
<dbReference type="AlphaFoldDB" id="A0AB39HH66"/>
<reference evidence="2" key="1">
    <citation type="submission" date="2024-07" db="EMBL/GenBank/DDBJ databases">
        <title>Genome Analysis of a Potential Novel Vibrio Species Secreting pH- and Thermo-stable Alginate Lyase and its Application in Producing Alginate Oligosaccharides.</title>
        <authorList>
            <person name="Huang H."/>
            <person name="Bao K."/>
        </authorList>
    </citation>
    <scope>NUCLEOTIDE SEQUENCE</scope>
    <source>
        <strain evidence="2">HB236076</strain>
    </source>
</reference>
<proteinExistence type="predicted"/>
<keyword evidence="1" id="KW-0812">Transmembrane</keyword>
<gene>
    <name evidence="2" type="ORF">AB0763_03055</name>
</gene>
<dbReference type="EMBL" id="CP162601">
    <property type="protein sequence ID" value="XDK25641.1"/>
    <property type="molecule type" value="Genomic_DNA"/>
</dbReference>
<feature type="transmembrane region" description="Helical" evidence="1">
    <location>
        <begin position="288"/>
        <end position="310"/>
    </location>
</feature>
<feature type="transmembrane region" description="Helical" evidence="1">
    <location>
        <begin position="108"/>
        <end position="125"/>
    </location>
</feature>
<dbReference type="RefSeq" id="WP_306101083.1">
    <property type="nucleotide sequence ID" value="NZ_CP162601.1"/>
</dbReference>
<sequence>MNQVCQSWALRWSKLQGEQKMHGLYWGVTVLVAVLSGYNLHISLIENVAHDALSYMPSYTEKFISEGRWINFALFEGLKRMPPDLAALLSNAFLFVFSFVVAHRFRPVLWSSVLFALVALNIPYFTMLFKWPMTLVPGTLMMALFALLSNKMSRTVLLLTAGVLFFATYPAFYFLMPLLFVGPLQRASWPELLRFVAVWIAGYVLGYGVSQASVYLYTTLATDHGHWIEFAQWRKSTPMHDVASLWQNVLKSSGNFERNARYIADLSGWFYLPVLAVMLWALGQEFKYCVLVFMVIFSIYASVLVLGVNVPLRSGITLPLGLMMFALLVKTDWARGALLLCLCVPFAYKMHDYNFGYNHKRIYMAQLFNANDARHYLKQPQQFKRIVVTLDERKMSDYFYDLTRSRTFINRHNLREHYIKPFLYKNGWGFDQIQVKNIKRPETPVGKAKVQKQGNTLLMTLE</sequence>